<dbReference type="InterPro" id="IPR035437">
    <property type="entry name" value="SNase_OB-fold_sf"/>
</dbReference>
<organism evidence="2 3">
    <name type="scientific">Neptunomonas qingdaonensis</name>
    <dbReference type="NCBI Taxonomy" id="1045558"/>
    <lineage>
        <taxon>Bacteria</taxon>
        <taxon>Pseudomonadati</taxon>
        <taxon>Pseudomonadota</taxon>
        <taxon>Gammaproteobacteria</taxon>
        <taxon>Oceanospirillales</taxon>
        <taxon>Oceanospirillaceae</taxon>
        <taxon>Neptunomonas</taxon>
    </lineage>
</organism>
<dbReference type="AlphaFoldDB" id="A0A1I2MB65"/>
<sequence>MSAFFVSVISSLISPLQASERCESTLTKEKVSVRYVYDGDTLQLSDRRKVRLVGLNTPELKEGPAWSRFVAKQAKSTLQQWLSLQQNVYLQVEQDARDDYGRILGYLVNAKGEDPAVALLEKGLAYAVVIAPNIEKQRCYFAAEKRARLADVGVWAQAAVIRAKNLNKKLTGFSLVQGKVTRQFHFKTSEAVVLDDNLVVMLKGVSRLPSLAGKEVRVRGWVQARKFTRDAFSTRFTVYLNHMANVEIL</sequence>
<dbReference type="PROSITE" id="PS50830">
    <property type="entry name" value="TNASE_3"/>
    <property type="match status" value="1"/>
</dbReference>
<dbReference type="InterPro" id="IPR016071">
    <property type="entry name" value="Staphylococal_nuclease_OB-fold"/>
</dbReference>
<keyword evidence="3" id="KW-1185">Reference proteome</keyword>
<dbReference type="SUPFAM" id="SSF50199">
    <property type="entry name" value="Staphylococcal nuclease"/>
    <property type="match status" value="1"/>
</dbReference>
<dbReference type="SMART" id="SM00318">
    <property type="entry name" value="SNc"/>
    <property type="match status" value="1"/>
</dbReference>
<dbReference type="Proteomes" id="UP000198623">
    <property type="component" value="Unassembled WGS sequence"/>
</dbReference>
<evidence type="ECO:0000313" key="2">
    <source>
        <dbReference type="EMBL" id="SFF86451.1"/>
    </source>
</evidence>
<dbReference type="STRING" id="1045558.SAMN05216175_101423"/>
<name>A0A1I2MB65_9GAMM</name>
<reference evidence="3" key="1">
    <citation type="submission" date="2016-10" db="EMBL/GenBank/DDBJ databases">
        <authorList>
            <person name="Varghese N."/>
            <person name="Submissions S."/>
        </authorList>
    </citation>
    <scope>NUCLEOTIDE SEQUENCE [LARGE SCALE GENOMIC DNA]</scope>
    <source>
        <strain evidence="3">CGMCC 1.10971</strain>
    </source>
</reference>
<gene>
    <name evidence="2" type="ORF">SAMN05216175_101423</name>
</gene>
<evidence type="ECO:0000259" key="1">
    <source>
        <dbReference type="PROSITE" id="PS50830"/>
    </source>
</evidence>
<dbReference type="Pfam" id="PF00565">
    <property type="entry name" value="SNase"/>
    <property type="match status" value="1"/>
</dbReference>
<dbReference type="Gene3D" id="2.40.50.90">
    <property type="match status" value="1"/>
</dbReference>
<proteinExistence type="predicted"/>
<evidence type="ECO:0000313" key="3">
    <source>
        <dbReference type="Proteomes" id="UP000198623"/>
    </source>
</evidence>
<dbReference type="EMBL" id="FOOU01000001">
    <property type="protein sequence ID" value="SFF86451.1"/>
    <property type="molecule type" value="Genomic_DNA"/>
</dbReference>
<accession>A0A1I2MB65</accession>
<dbReference type="RefSeq" id="WP_177201063.1">
    <property type="nucleotide sequence ID" value="NZ_FOOU01000001.1"/>
</dbReference>
<feature type="domain" description="TNase-like" evidence="1">
    <location>
        <begin position="27"/>
        <end position="157"/>
    </location>
</feature>
<protein>
    <submittedName>
        <fullName evidence="2">Nuclease homologue</fullName>
    </submittedName>
</protein>